<dbReference type="InterPro" id="IPR027843">
    <property type="entry name" value="DUF4440"/>
</dbReference>
<protein>
    <submittedName>
        <fullName evidence="3">Nuclear transport factor 2 family protein</fullName>
    </submittedName>
</protein>
<evidence type="ECO:0000313" key="3">
    <source>
        <dbReference type="EMBL" id="MEL1249053.1"/>
    </source>
</evidence>
<dbReference type="RefSeq" id="WP_341671595.1">
    <property type="nucleotide sequence ID" value="NZ_JBBYHV010000001.1"/>
</dbReference>
<dbReference type="EMBL" id="JBBYHV010000001">
    <property type="protein sequence ID" value="MEL1249053.1"/>
    <property type="molecule type" value="Genomic_DNA"/>
</dbReference>
<evidence type="ECO:0000313" key="4">
    <source>
        <dbReference type="Proteomes" id="UP001497045"/>
    </source>
</evidence>
<organism evidence="3 4">
    <name type="scientific">Aurantiacibacter gilvus</name>
    <dbReference type="NCBI Taxonomy" id="3139141"/>
    <lineage>
        <taxon>Bacteria</taxon>
        <taxon>Pseudomonadati</taxon>
        <taxon>Pseudomonadota</taxon>
        <taxon>Alphaproteobacteria</taxon>
        <taxon>Sphingomonadales</taxon>
        <taxon>Erythrobacteraceae</taxon>
        <taxon>Aurantiacibacter</taxon>
    </lineage>
</organism>
<reference evidence="3 4" key="1">
    <citation type="submission" date="2024-04" db="EMBL/GenBank/DDBJ databases">
        <title>Aurantiacibacter sp. DGU6 16S ribosomal RNA gene Genome sequencing and assembly.</title>
        <authorList>
            <person name="Park S."/>
        </authorList>
    </citation>
    <scope>NUCLEOTIDE SEQUENCE [LARGE SCALE GENOMIC DNA]</scope>
    <source>
        <strain evidence="3 4">DGU6</strain>
    </source>
</reference>
<dbReference type="SUPFAM" id="SSF54427">
    <property type="entry name" value="NTF2-like"/>
    <property type="match status" value="1"/>
</dbReference>
<evidence type="ECO:0000259" key="2">
    <source>
        <dbReference type="Pfam" id="PF14534"/>
    </source>
</evidence>
<dbReference type="Gene3D" id="3.10.450.50">
    <property type="match status" value="1"/>
</dbReference>
<gene>
    <name evidence="3" type="ORF">AAEO60_00050</name>
</gene>
<proteinExistence type="predicted"/>
<feature type="chain" id="PRO_5045491955" evidence="1">
    <location>
        <begin position="23"/>
        <end position="162"/>
    </location>
</feature>
<name>A0ABU9IAT8_9SPHN</name>
<evidence type="ECO:0000256" key="1">
    <source>
        <dbReference type="SAM" id="SignalP"/>
    </source>
</evidence>
<dbReference type="InterPro" id="IPR032710">
    <property type="entry name" value="NTF2-like_dom_sf"/>
</dbReference>
<dbReference type="Proteomes" id="UP001497045">
    <property type="component" value="Unassembled WGS sequence"/>
</dbReference>
<feature type="signal peptide" evidence="1">
    <location>
        <begin position="1"/>
        <end position="22"/>
    </location>
</feature>
<dbReference type="Pfam" id="PF14534">
    <property type="entry name" value="DUF4440"/>
    <property type="match status" value="1"/>
</dbReference>
<sequence length="162" mass="16802">MKKLVLAAAAPLALLAACSGGADPEAVVETVRLTEQSQLQSIESGDVVGIARLYADDAKLVRPDGTVLDGGAAIAEEYAALLMDPNFALTIEPTGGWASESDDVAVLTSHVEFTTSDPETGEPVTTGLNSQTVWTKASGGSWMIRSAYNVAQPVAEPPAEEE</sequence>
<accession>A0ABU9IAT8</accession>
<feature type="domain" description="DUF4440" evidence="2">
    <location>
        <begin position="34"/>
        <end position="144"/>
    </location>
</feature>
<keyword evidence="4" id="KW-1185">Reference proteome</keyword>
<keyword evidence="1" id="KW-0732">Signal</keyword>
<comment type="caution">
    <text evidence="3">The sequence shown here is derived from an EMBL/GenBank/DDBJ whole genome shotgun (WGS) entry which is preliminary data.</text>
</comment>
<dbReference type="PROSITE" id="PS51257">
    <property type="entry name" value="PROKAR_LIPOPROTEIN"/>
    <property type="match status" value="1"/>
</dbReference>